<name>A0A0F8XKH2_9ZZZZ</name>
<accession>A0A0F8XKH2</accession>
<protein>
    <submittedName>
        <fullName evidence="1">Uncharacterized protein</fullName>
    </submittedName>
</protein>
<sequence>MRRKWKLGCGASLEVLKTGDEPLTFTIHAVGNPAHGWFAELKADAWPGFVCGSDVKLVFRRKAIPRLIKILQYLEKVKT</sequence>
<reference evidence="1" key="1">
    <citation type="journal article" date="2015" name="Nature">
        <title>Complex archaea that bridge the gap between prokaryotes and eukaryotes.</title>
        <authorList>
            <person name="Spang A."/>
            <person name="Saw J.H."/>
            <person name="Jorgensen S.L."/>
            <person name="Zaremba-Niedzwiedzka K."/>
            <person name="Martijn J."/>
            <person name="Lind A.E."/>
            <person name="van Eijk R."/>
            <person name="Schleper C."/>
            <person name="Guy L."/>
            <person name="Ettema T.J."/>
        </authorList>
    </citation>
    <scope>NUCLEOTIDE SEQUENCE</scope>
</reference>
<gene>
    <name evidence="1" type="ORF">LCGC14_2934480</name>
</gene>
<comment type="caution">
    <text evidence="1">The sequence shown here is derived from an EMBL/GenBank/DDBJ whole genome shotgun (WGS) entry which is preliminary data.</text>
</comment>
<evidence type="ECO:0000313" key="1">
    <source>
        <dbReference type="EMBL" id="KKK69393.1"/>
    </source>
</evidence>
<proteinExistence type="predicted"/>
<dbReference type="AlphaFoldDB" id="A0A0F8XKH2"/>
<dbReference type="EMBL" id="LAZR01058670">
    <property type="protein sequence ID" value="KKK69393.1"/>
    <property type="molecule type" value="Genomic_DNA"/>
</dbReference>
<organism evidence="1">
    <name type="scientific">marine sediment metagenome</name>
    <dbReference type="NCBI Taxonomy" id="412755"/>
    <lineage>
        <taxon>unclassified sequences</taxon>
        <taxon>metagenomes</taxon>
        <taxon>ecological metagenomes</taxon>
    </lineage>
</organism>